<name>A0ABV3TKR6_9RHOB</name>
<protein>
    <submittedName>
        <fullName evidence="1">Uncharacterized protein</fullName>
    </submittedName>
</protein>
<comment type="caution">
    <text evidence="1">The sequence shown here is derived from an EMBL/GenBank/DDBJ whole genome shotgun (WGS) entry which is preliminary data.</text>
</comment>
<gene>
    <name evidence="1" type="ORF">AB4874_10910</name>
</gene>
<evidence type="ECO:0000313" key="2">
    <source>
        <dbReference type="Proteomes" id="UP001557465"/>
    </source>
</evidence>
<evidence type="ECO:0000313" key="1">
    <source>
        <dbReference type="EMBL" id="MEX1662153.1"/>
    </source>
</evidence>
<keyword evidence="2" id="KW-1185">Reference proteome</keyword>
<reference evidence="1 2" key="1">
    <citation type="journal article" date="2011" name="Int. J. Syst. Evol. Microbiol.">
        <title>Zhongshania antarctica gen. nov., sp. nov. and Zhongshania guokunii sp. nov., gammaproteobacteria respectively isolated from coastal attached (fast) ice and surface seawater of the Antarctic.</title>
        <authorList>
            <person name="Li H.J."/>
            <person name="Zhang X.Y."/>
            <person name="Chen C.X."/>
            <person name="Zhang Y.J."/>
            <person name="Gao Z.M."/>
            <person name="Yu Y."/>
            <person name="Chen X.L."/>
            <person name="Chen B."/>
            <person name="Zhang Y.Z."/>
        </authorList>
    </citation>
    <scope>NUCLEOTIDE SEQUENCE [LARGE SCALE GENOMIC DNA]</scope>
    <source>
        <strain evidence="1 2">15-R06ZXC-3</strain>
    </source>
</reference>
<sequence>MELQRGLWQHTDMIEFRTLADDHPDLTHSPLLRGALLTLQYAQQHGSIGLTKTKAFKRVFVHWAVEHFDWPGKSAEEMFRYNKVINEYDFPPLEVLHFLLISLRLGRHFKGEFRLTKRGTELAQAPGHLFAELMPYFVFQIDHASYARFDDRPFGKWDVWMNVINVEADHGATEAALFEAFYGEPQDWHTAGWREMAAFSSCVLRPLEWAGLLIETREDCAGKQVCHVFKTPLWRSALNLDTDDMLRPMSVQ</sequence>
<accession>A0ABV3TKR6</accession>
<dbReference type="EMBL" id="JBFRYC010000005">
    <property type="protein sequence ID" value="MEX1662153.1"/>
    <property type="molecule type" value="Genomic_DNA"/>
</dbReference>
<organism evidence="1 2">
    <name type="scientific">Thioclava arctica</name>
    <dbReference type="NCBI Taxonomy" id="3238301"/>
    <lineage>
        <taxon>Bacteria</taxon>
        <taxon>Pseudomonadati</taxon>
        <taxon>Pseudomonadota</taxon>
        <taxon>Alphaproteobacteria</taxon>
        <taxon>Rhodobacterales</taxon>
        <taxon>Paracoccaceae</taxon>
        <taxon>Thioclava</taxon>
    </lineage>
</organism>
<dbReference type="Proteomes" id="UP001557465">
    <property type="component" value="Unassembled WGS sequence"/>
</dbReference>
<dbReference type="RefSeq" id="WP_368392005.1">
    <property type="nucleotide sequence ID" value="NZ_JBFRYC010000005.1"/>
</dbReference>
<proteinExistence type="predicted"/>